<evidence type="ECO:0000313" key="1">
    <source>
        <dbReference type="EMBL" id="RNA29538.1"/>
    </source>
</evidence>
<accession>A0A3M7S1L6</accession>
<proteinExistence type="predicted"/>
<dbReference type="Proteomes" id="UP000276133">
    <property type="component" value="Unassembled WGS sequence"/>
</dbReference>
<keyword evidence="2" id="KW-1185">Reference proteome</keyword>
<protein>
    <submittedName>
        <fullName evidence="1">Uncharacterized protein</fullName>
    </submittedName>
</protein>
<gene>
    <name evidence="1" type="ORF">BpHYR1_026357</name>
</gene>
<sequence length="71" mass="8228">MNLKKEKNKSKIDSFNTTSTKVLKRLKLEIVKSTLNKSGFVFEREKSEIKKDNSIKDLTKPNGTCDHFNRP</sequence>
<evidence type="ECO:0000313" key="2">
    <source>
        <dbReference type="Proteomes" id="UP000276133"/>
    </source>
</evidence>
<comment type="caution">
    <text evidence="1">The sequence shown here is derived from an EMBL/GenBank/DDBJ whole genome shotgun (WGS) entry which is preliminary data.</text>
</comment>
<dbReference type="EMBL" id="REGN01002204">
    <property type="protein sequence ID" value="RNA29538.1"/>
    <property type="molecule type" value="Genomic_DNA"/>
</dbReference>
<organism evidence="1 2">
    <name type="scientific">Brachionus plicatilis</name>
    <name type="common">Marine rotifer</name>
    <name type="synonym">Brachionus muelleri</name>
    <dbReference type="NCBI Taxonomy" id="10195"/>
    <lineage>
        <taxon>Eukaryota</taxon>
        <taxon>Metazoa</taxon>
        <taxon>Spiralia</taxon>
        <taxon>Gnathifera</taxon>
        <taxon>Rotifera</taxon>
        <taxon>Eurotatoria</taxon>
        <taxon>Monogononta</taxon>
        <taxon>Pseudotrocha</taxon>
        <taxon>Ploima</taxon>
        <taxon>Brachionidae</taxon>
        <taxon>Brachionus</taxon>
    </lineage>
</organism>
<dbReference type="AlphaFoldDB" id="A0A3M7S1L6"/>
<reference evidence="1 2" key="1">
    <citation type="journal article" date="2018" name="Sci. Rep.">
        <title>Genomic signatures of local adaptation to the degree of environmental predictability in rotifers.</title>
        <authorList>
            <person name="Franch-Gras L."/>
            <person name="Hahn C."/>
            <person name="Garcia-Roger E.M."/>
            <person name="Carmona M.J."/>
            <person name="Serra M."/>
            <person name="Gomez A."/>
        </authorList>
    </citation>
    <scope>NUCLEOTIDE SEQUENCE [LARGE SCALE GENOMIC DNA]</scope>
    <source>
        <strain evidence="1">HYR1</strain>
    </source>
</reference>
<name>A0A3M7S1L6_BRAPC</name>